<dbReference type="Gene3D" id="3.10.560.10">
    <property type="entry name" value="Outer membrane lipoprotein wza domain like"/>
    <property type="match status" value="1"/>
</dbReference>
<dbReference type="GO" id="GO:0015159">
    <property type="term" value="F:polysaccharide transmembrane transporter activity"/>
    <property type="evidence" value="ECO:0007669"/>
    <property type="project" value="InterPro"/>
</dbReference>
<dbReference type="Proteomes" id="UP000182544">
    <property type="component" value="Unassembled WGS sequence"/>
</dbReference>
<organism evidence="3 4">
    <name type="scientific">Flaviramulus basaltis</name>
    <dbReference type="NCBI Taxonomy" id="369401"/>
    <lineage>
        <taxon>Bacteria</taxon>
        <taxon>Pseudomonadati</taxon>
        <taxon>Bacteroidota</taxon>
        <taxon>Flavobacteriia</taxon>
        <taxon>Flavobacteriales</taxon>
        <taxon>Flavobacteriaceae</taxon>
        <taxon>Flaviramulus</taxon>
    </lineage>
</organism>
<feature type="domain" description="Polysaccharide export protein N-terminal" evidence="2">
    <location>
        <begin position="52"/>
        <end position="146"/>
    </location>
</feature>
<dbReference type="EMBL" id="FPKV01000002">
    <property type="protein sequence ID" value="SFZ92978.1"/>
    <property type="molecule type" value="Genomic_DNA"/>
</dbReference>
<keyword evidence="4" id="KW-1185">Reference proteome</keyword>
<name>A0A1K2IL15_9FLAO</name>
<dbReference type="PROSITE" id="PS51257">
    <property type="entry name" value="PROKAR_LIPOPROTEIN"/>
    <property type="match status" value="1"/>
</dbReference>
<dbReference type="PANTHER" id="PTHR33619:SF3">
    <property type="entry name" value="POLYSACCHARIDE EXPORT PROTEIN GFCE-RELATED"/>
    <property type="match status" value="1"/>
</dbReference>
<dbReference type="InterPro" id="IPR003715">
    <property type="entry name" value="Poly_export_N"/>
</dbReference>
<evidence type="ECO:0000256" key="1">
    <source>
        <dbReference type="ARBA" id="ARBA00022729"/>
    </source>
</evidence>
<dbReference type="Pfam" id="PF02563">
    <property type="entry name" value="Poly_export"/>
    <property type="match status" value="1"/>
</dbReference>
<protein>
    <submittedName>
        <fullName evidence="3">Polysaccharide export outer membrane protein</fullName>
    </submittedName>
</protein>
<sequence length="268" mass="29902">MRNESRYMKRWFLVVLVILNMVFVSCITNKDLVYLQDKGVNGSDTLSIKELSKPYRVQVNDILSINVKALDPELVSIFNPVESGNGSSQGGLYFSGFTVDLHGNIEFPILGKINVLGFTIDEIKDKVESELLKQYFKESAEIFVTVKLSGLKYTTVGEIGAGVHILYQDRVNIIEALANAGDISQTGDRKDILVIRQYPNGQKIHHIDLTDIKAMQSPFYYIQPNDIILVKPLKRKAIGAGQTAIQNLTTIASILSVLVSTYFLTKNL</sequence>
<evidence type="ECO:0000259" key="2">
    <source>
        <dbReference type="Pfam" id="PF02563"/>
    </source>
</evidence>
<gene>
    <name evidence="3" type="ORF">SAMN05428642_1021110</name>
</gene>
<dbReference type="Gene3D" id="3.30.1950.10">
    <property type="entry name" value="wza like domain"/>
    <property type="match status" value="1"/>
</dbReference>
<dbReference type="PANTHER" id="PTHR33619">
    <property type="entry name" value="POLYSACCHARIDE EXPORT PROTEIN GFCE-RELATED"/>
    <property type="match status" value="1"/>
</dbReference>
<proteinExistence type="predicted"/>
<dbReference type="AlphaFoldDB" id="A0A1K2IL15"/>
<keyword evidence="1" id="KW-0732">Signal</keyword>
<reference evidence="3 4" key="1">
    <citation type="submission" date="2016-10" db="EMBL/GenBank/DDBJ databases">
        <authorList>
            <person name="de Groot N.N."/>
        </authorList>
    </citation>
    <scope>NUCLEOTIDE SEQUENCE [LARGE SCALE GENOMIC DNA]</scope>
    <source>
        <strain evidence="3 4">DSM 18180</strain>
    </source>
</reference>
<dbReference type="STRING" id="369401.SAMN05428642_1021110"/>
<evidence type="ECO:0000313" key="4">
    <source>
        <dbReference type="Proteomes" id="UP000182544"/>
    </source>
</evidence>
<evidence type="ECO:0000313" key="3">
    <source>
        <dbReference type="EMBL" id="SFZ92978.1"/>
    </source>
</evidence>
<accession>A0A1K2IL15</accession>
<dbReference type="InterPro" id="IPR049712">
    <property type="entry name" value="Poly_export"/>
</dbReference>